<accession>A0ABV0N4M8</accession>
<keyword evidence="3" id="KW-1185">Reference proteome</keyword>
<name>A0ABV0N4M8_9TELE</name>
<organism evidence="2 3">
    <name type="scientific">Goodea atripinnis</name>
    <dbReference type="NCBI Taxonomy" id="208336"/>
    <lineage>
        <taxon>Eukaryota</taxon>
        <taxon>Metazoa</taxon>
        <taxon>Chordata</taxon>
        <taxon>Craniata</taxon>
        <taxon>Vertebrata</taxon>
        <taxon>Euteleostomi</taxon>
        <taxon>Actinopterygii</taxon>
        <taxon>Neopterygii</taxon>
        <taxon>Teleostei</taxon>
        <taxon>Neoteleostei</taxon>
        <taxon>Acanthomorphata</taxon>
        <taxon>Ovalentaria</taxon>
        <taxon>Atherinomorphae</taxon>
        <taxon>Cyprinodontiformes</taxon>
        <taxon>Goodeidae</taxon>
        <taxon>Goodea</taxon>
    </lineage>
</organism>
<reference evidence="2 3" key="1">
    <citation type="submission" date="2021-06" db="EMBL/GenBank/DDBJ databases">
        <authorList>
            <person name="Palmer J.M."/>
        </authorList>
    </citation>
    <scope>NUCLEOTIDE SEQUENCE [LARGE SCALE GENOMIC DNA]</scope>
    <source>
        <strain evidence="2 3">GA_2019</strain>
        <tissue evidence="2">Muscle</tissue>
    </source>
</reference>
<dbReference type="Proteomes" id="UP001476798">
    <property type="component" value="Unassembled WGS sequence"/>
</dbReference>
<gene>
    <name evidence="2" type="ORF">GOODEAATRI_026598</name>
</gene>
<keyword evidence="1" id="KW-0175">Coiled coil</keyword>
<dbReference type="EMBL" id="JAHRIO010023312">
    <property type="protein sequence ID" value="MEQ2166306.1"/>
    <property type="molecule type" value="Genomic_DNA"/>
</dbReference>
<proteinExistence type="predicted"/>
<evidence type="ECO:0000313" key="2">
    <source>
        <dbReference type="EMBL" id="MEQ2166306.1"/>
    </source>
</evidence>
<feature type="coiled-coil region" evidence="1">
    <location>
        <begin position="5"/>
        <end position="32"/>
    </location>
</feature>
<sequence length="80" mass="9359">EEQRLVLRKEELQAAEDRVMELREEEQRLLSIIKILLQGGVWCSGRAGRRHIETLIPRRPRICLSSRRRCSLRGGPQVQV</sequence>
<comment type="caution">
    <text evidence="2">The sequence shown here is derived from an EMBL/GenBank/DDBJ whole genome shotgun (WGS) entry which is preliminary data.</text>
</comment>
<protein>
    <submittedName>
        <fullName evidence="2">Uncharacterized protein</fullName>
    </submittedName>
</protein>
<evidence type="ECO:0000256" key="1">
    <source>
        <dbReference type="SAM" id="Coils"/>
    </source>
</evidence>
<evidence type="ECO:0000313" key="3">
    <source>
        <dbReference type="Proteomes" id="UP001476798"/>
    </source>
</evidence>
<feature type="non-terminal residue" evidence="2">
    <location>
        <position position="1"/>
    </location>
</feature>